<dbReference type="Gene3D" id="2.40.30.10">
    <property type="entry name" value="Translation factors"/>
    <property type="match status" value="1"/>
</dbReference>
<evidence type="ECO:0008006" key="5">
    <source>
        <dbReference type="Google" id="ProtNLM"/>
    </source>
</evidence>
<name>X0ZN80_9ZZZZ</name>
<protein>
    <recommendedName>
        <fullName evidence="5">Elongation factor EFG domain-containing protein</fullName>
    </recommendedName>
</protein>
<dbReference type="PANTHER" id="PTHR43261:SF1">
    <property type="entry name" value="RIBOSOME-RELEASING FACTOR 2, MITOCHONDRIAL"/>
    <property type="match status" value="1"/>
</dbReference>
<keyword evidence="3" id="KW-0342">GTP-binding</keyword>
<gene>
    <name evidence="4" type="ORF">S01H1_78992</name>
</gene>
<feature type="non-terminal residue" evidence="4">
    <location>
        <position position="228"/>
    </location>
</feature>
<dbReference type="GO" id="GO:0032790">
    <property type="term" value="P:ribosome disassembly"/>
    <property type="evidence" value="ECO:0007669"/>
    <property type="project" value="TreeGrafter"/>
</dbReference>
<dbReference type="GO" id="GO:0005525">
    <property type="term" value="F:GTP binding"/>
    <property type="evidence" value="ECO:0007669"/>
    <property type="project" value="UniProtKB-KW"/>
</dbReference>
<evidence type="ECO:0000313" key="4">
    <source>
        <dbReference type="EMBL" id="GAG49646.1"/>
    </source>
</evidence>
<dbReference type="EMBL" id="BARS01053210">
    <property type="protein sequence ID" value="GAG49646.1"/>
    <property type="molecule type" value="Genomic_DNA"/>
</dbReference>
<dbReference type="Gene3D" id="3.40.50.300">
    <property type="entry name" value="P-loop containing nucleotide triphosphate hydrolases"/>
    <property type="match status" value="1"/>
</dbReference>
<comment type="caution">
    <text evidence="4">The sequence shown here is derived from an EMBL/GenBank/DDBJ whole genome shotgun (WGS) entry which is preliminary data.</text>
</comment>
<sequence length="228" mass="25076">LDRVGADFQRVLVDVHERLTPNAIPLQLPIGSEREYSGMVDLFSEQALYWRDGADDPTAEAVPAEMEAEVAVAREAMIDAICETDDALLEQRLEGDEPDTASLQQALRQATLTGKLVPVLCGASRKRIGVQPLLDAVVAYLPAPVDMPPILGTVPRPPADCEPDEEEIVERPDRADAPLCAAAFKIVTDPHVGHLTWVRVFSGSLKLRETVYNPRADTLERVGRIYRM</sequence>
<evidence type="ECO:0000256" key="2">
    <source>
        <dbReference type="ARBA" id="ARBA00022917"/>
    </source>
</evidence>
<dbReference type="InterPro" id="IPR009000">
    <property type="entry name" value="Transl_B-barrel_sf"/>
</dbReference>
<evidence type="ECO:0000256" key="3">
    <source>
        <dbReference type="ARBA" id="ARBA00023134"/>
    </source>
</evidence>
<accession>X0ZN80</accession>
<dbReference type="SUPFAM" id="SSF52540">
    <property type="entry name" value="P-loop containing nucleoside triphosphate hydrolases"/>
    <property type="match status" value="1"/>
</dbReference>
<feature type="non-terminal residue" evidence="4">
    <location>
        <position position="1"/>
    </location>
</feature>
<evidence type="ECO:0000256" key="1">
    <source>
        <dbReference type="ARBA" id="ARBA00022741"/>
    </source>
</evidence>
<dbReference type="GO" id="GO:0006412">
    <property type="term" value="P:translation"/>
    <property type="evidence" value="ECO:0007669"/>
    <property type="project" value="UniProtKB-KW"/>
</dbReference>
<proteinExistence type="predicted"/>
<reference evidence="4" key="1">
    <citation type="journal article" date="2014" name="Front. Microbiol.">
        <title>High frequency of phylogenetically diverse reductive dehalogenase-homologous genes in deep subseafloor sedimentary metagenomes.</title>
        <authorList>
            <person name="Kawai M."/>
            <person name="Futagami T."/>
            <person name="Toyoda A."/>
            <person name="Takaki Y."/>
            <person name="Nishi S."/>
            <person name="Hori S."/>
            <person name="Arai W."/>
            <person name="Tsubouchi T."/>
            <person name="Morono Y."/>
            <person name="Uchiyama I."/>
            <person name="Ito T."/>
            <person name="Fujiyama A."/>
            <person name="Inagaki F."/>
            <person name="Takami H."/>
        </authorList>
    </citation>
    <scope>NUCLEOTIDE SEQUENCE</scope>
    <source>
        <strain evidence="4">Expedition CK06-06</strain>
    </source>
</reference>
<dbReference type="AlphaFoldDB" id="X0ZN80"/>
<dbReference type="SUPFAM" id="SSF50447">
    <property type="entry name" value="Translation proteins"/>
    <property type="match status" value="1"/>
</dbReference>
<dbReference type="InterPro" id="IPR027417">
    <property type="entry name" value="P-loop_NTPase"/>
</dbReference>
<organism evidence="4">
    <name type="scientific">marine sediment metagenome</name>
    <dbReference type="NCBI Taxonomy" id="412755"/>
    <lineage>
        <taxon>unclassified sequences</taxon>
        <taxon>metagenomes</taxon>
        <taxon>ecological metagenomes</taxon>
    </lineage>
</organism>
<keyword evidence="2" id="KW-0648">Protein biosynthesis</keyword>
<keyword evidence="1" id="KW-0547">Nucleotide-binding</keyword>
<dbReference type="PANTHER" id="PTHR43261">
    <property type="entry name" value="TRANSLATION ELONGATION FACTOR G-RELATED"/>
    <property type="match status" value="1"/>
</dbReference>